<dbReference type="PANTHER" id="PTHR12461">
    <property type="entry name" value="HYPOXIA-INDUCIBLE FACTOR 1 ALPHA INHIBITOR-RELATED"/>
    <property type="match status" value="1"/>
</dbReference>
<dbReference type="AlphaFoldDB" id="Q17765"/>
<dbReference type="SUPFAM" id="SSF55729">
    <property type="entry name" value="Acyl-CoA N-acyltransferases (Nat)"/>
    <property type="match status" value="1"/>
</dbReference>
<dbReference type="OMA" id="FREAHVF"/>
<feature type="domain" description="JmjC" evidence="7">
    <location>
        <begin position="434"/>
        <end position="578"/>
    </location>
</feature>
<dbReference type="Pfam" id="PF13673">
    <property type="entry name" value="Acetyltransf_10"/>
    <property type="match status" value="1"/>
</dbReference>
<evidence type="ECO:0000313" key="9">
    <source>
        <dbReference type="EMBL" id="CAA99769.1"/>
    </source>
</evidence>
<dbReference type="SMART" id="SM00558">
    <property type="entry name" value="JmjC"/>
    <property type="match status" value="1"/>
</dbReference>
<feature type="domain" description="N-acetyltransferase" evidence="8">
    <location>
        <begin position="1"/>
        <end position="148"/>
    </location>
</feature>
<dbReference type="PROSITE" id="PS51186">
    <property type="entry name" value="GNAT"/>
    <property type="match status" value="1"/>
</dbReference>
<dbReference type="PANTHER" id="PTHR12461:SF106">
    <property type="entry name" value="BIFUNCTIONAL PEPTIDASE AND ARGINYL-HYDROXYLASE JMJD5"/>
    <property type="match status" value="1"/>
</dbReference>
<dbReference type="AGR" id="WB:WBGene00007387"/>
<evidence type="ECO:0000256" key="2">
    <source>
        <dbReference type="ARBA" id="ARBA00004123"/>
    </source>
</evidence>
<evidence type="ECO:0000256" key="6">
    <source>
        <dbReference type="ARBA" id="ARBA00023242"/>
    </source>
</evidence>
<dbReference type="PeptideAtlas" id="Q17765"/>
<dbReference type="Pfam" id="PF13621">
    <property type="entry name" value="Cupin_8"/>
    <property type="match status" value="1"/>
</dbReference>
<dbReference type="SMR" id="Q17765"/>
<dbReference type="GO" id="GO:0005634">
    <property type="term" value="C:nucleus"/>
    <property type="evidence" value="ECO:0000318"/>
    <property type="project" value="GO_Central"/>
</dbReference>
<dbReference type="FunFam" id="2.60.120.650:FF:000061">
    <property type="entry name" value="Glucosamine 6-phosphate N-acetyltransferase"/>
    <property type="match status" value="1"/>
</dbReference>
<protein>
    <submittedName>
        <fullName evidence="9">JmjC domain-containing protein 5</fullName>
    </submittedName>
</protein>
<dbReference type="PaxDb" id="6239-C06H2.3"/>
<dbReference type="InterPro" id="IPR000182">
    <property type="entry name" value="GNAT_dom"/>
</dbReference>
<evidence type="ECO:0000259" key="7">
    <source>
        <dbReference type="PROSITE" id="PS51184"/>
    </source>
</evidence>
<name>Q17765_CAEEL</name>
<evidence type="ECO:0000256" key="3">
    <source>
        <dbReference type="ARBA" id="ARBA00022723"/>
    </source>
</evidence>
<dbReference type="Bgee" id="WBGene00007387">
    <property type="expression patterns" value="Expressed in germ line (C elegans) and 4 other cell types or tissues"/>
</dbReference>
<evidence type="ECO:0000259" key="8">
    <source>
        <dbReference type="PROSITE" id="PS51186"/>
    </source>
</evidence>
<evidence type="ECO:0000313" key="10">
    <source>
        <dbReference type="Proteomes" id="UP000001940"/>
    </source>
</evidence>
<dbReference type="eggNOG" id="KOG2132">
    <property type="taxonomic scope" value="Eukaryota"/>
</dbReference>
<dbReference type="GO" id="GO:0051864">
    <property type="term" value="F:histone H3K36 demethylase activity"/>
    <property type="evidence" value="ECO:0000318"/>
    <property type="project" value="GO_Central"/>
</dbReference>
<dbReference type="Reactome" id="R-CEL-9629569">
    <property type="pathway name" value="Protein hydroxylation"/>
</dbReference>
<dbReference type="PROSITE" id="PS51184">
    <property type="entry name" value="JMJC"/>
    <property type="match status" value="1"/>
</dbReference>
<gene>
    <name evidence="9 11" type="primary">jmjd-5</name>
    <name evidence="11" type="ORF">C06H2.3</name>
    <name evidence="9" type="ORF">CELE_C06H2.3</name>
</gene>
<dbReference type="Proteomes" id="UP000001940">
    <property type="component" value="Chromosome V"/>
</dbReference>
<sequence length="578" mass="67193">MEYKRLKIDECRDGVFNIRRKVFIEEQNCPESMEWDENEEQSSIYFVAFKGDLAVGCVRLRNIEKDLLKLERVAVLKEFRRRRIASDLIREALIYAQSESPNSPVYAYAQVSALQAYVNLGFTVLSKVWIEDGTFIPHQTIFWGTPISIDTFLKNQSEKADPSYEDYDARSPAMLPKIEAFKQRLEDLDTWNFGILQIHLDDQVVSKLIRNLFSRFSTNVDHFLNGNTEFSKEIVDQSEFLLKLADTKLNTGHFNEVDENWRKLYSLICFCQSFMMFKQNKYEIAIKIADKGLCMGRIDEDLVPIRQLAWLIHENLPGVSSDDWIHSSFQFNTTNTYPALIPLSNSKSIDECDEDDENSFEKLISAVQNNTPLIVRRHSSNMPAIEKWSFPFLLQELHSRTFPVEIGTKYSDENWSQKLMTFKEFIRNSENERLYLAQHRLFDQVPHLKRDVIIPDVCFGESSNPENVDMNMWIGPQDTVSPLHTDPRKNMFVQVHGTKLFRMVAPESSESVYPFDGILSNTSQVDVENPDLKIFPNFEQVEVLDAVINPGDAIFIPEKWWHFVRSTSPSISISFWFD</sequence>
<dbReference type="GO" id="GO:0046872">
    <property type="term" value="F:metal ion binding"/>
    <property type="evidence" value="ECO:0007669"/>
    <property type="project" value="UniProtKB-KW"/>
</dbReference>
<dbReference type="FunCoup" id="Q17765">
    <property type="interactions" value="1155"/>
</dbReference>
<accession>Q17765</accession>
<dbReference type="GeneID" id="179543"/>
<dbReference type="PIR" id="T19023">
    <property type="entry name" value="T19023"/>
</dbReference>
<dbReference type="ExpressionAtlas" id="Q17765">
    <property type="expression patterns" value="baseline and differential"/>
</dbReference>
<evidence type="ECO:0007829" key="12">
    <source>
        <dbReference type="PeptideAtlas" id="Q17765"/>
    </source>
</evidence>
<dbReference type="InParanoid" id="Q17765"/>
<dbReference type="GO" id="GO:0045892">
    <property type="term" value="P:negative regulation of DNA-templated transcription"/>
    <property type="evidence" value="ECO:0000318"/>
    <property type="project" value="GO_Central"/>
</dbReference>
<reference evidence="9 10" key="1">
    <citation type="journal article" date="1998" name="Science">
        <title>Genome sequence of the nematode C. elegans: a platform for investigating biology.</title>
        <authorList>
            <consortium name="The C. elegans sequencing consortium"/>
            <person name="Sulson J.E."/>
            <person name="Waterston R."/>
        </authorList>
    </citation>
    <scope>NUCLEOTIDE SEQUENCE [LARGE SCALE GENOMIC DNA]</scope>
    <source>
        <strain evidence="9 10">Bristol N2</strain>
    </source>
</reference>
<dbReference type="CDD" id="cd04301">
    <property type="entry name" value="NAT_SF"/>
    <property type="match status" value="1"/>
</dbReference>
<organism evidence="9 10">
    <name type="scientific">Caenorhabditis elegans</name>
    <dbReference type="NCBI Taxonomy" id="6239"/>
    <lineage>
        <taxon>Eukaryota</taxon>
        <taxon>Metazoa</taxon>
        <taxon>Ecdysozoa</taxon>
        <taxon>Nematoda</taxon>
        <taxon>Chromadorea</taxon>
        <taxon>Rhabditida</taxon>
        <taxon>Rhabditina</taxon>
        <taxon>Rhabditomorpha</taxon>
        <taxon>Rhabditoidea</taxon>
        <taxon>Rhabditidae</taxon>
        <taxon>Peloderinae</taxon>
        <taxon>Caenorhabditis</taxon>
    </lineage>
</organism>
<comment type="cofactor">
    <cofactor evidence="1">
        <name>Fe(2+)</name>
        <dbReference type="ChEBI" id="CHEBI:29033"/>
    </cofactor>
</comment>
<dbReference type="InterPro" id="IPR003347">
    <property type="entry name" value="JmjC_dom"/>
</dbReference>
<dbReference type="WormBase" id="C06H2.3a">
    <property type="protein sequence ID" value="CE05235"/>
    <property type="gene ID" value="WBGene00007387"/>
    <property type="gene designation" value="jmjd-5"/>
</dbReference>
<dbReference type="InterPro" id="IPR041667">
    <property type="entry name" value="Cupin_8"/>
</dbReference>
<dbReference type="UCSC" id="C06H2.3">
    <property type="organism name" value="c. elegans"/>
</dbReference>
<dbReference type="GO" id="GO:0016747">
    <property type="term" value="F:acyltransferase activity, transferring groups other than amino-acyl groups"/>
    <property type="evidence" value="ECO:0007669"/>
    <property type="project" value="InterPro"/>
</dbReference>
<dbReference type="OrthoDB" id="47172at2759"/>
<dbReference type="EMBL" id="BX284605">
    <property type="protein sequence ID" value="CAA99769.1"/>
    <property type="molecule type" value="Genomic_DNA"/>
</dbReference>
<dbReference type="STRING" id="6239.C06H2.3a.1"/>
<dbReference type="Gene3D" id="3.40.630.30">
    <property type="match status" value="1"/>
</dbReference>
<dbReference type="CTD" id="179543"/>
<keyword evidence="5" id="KW-0408">Iron</keyword>
<evidence type="ECO:0000256" key="5">
    <source>
        <dbReference type="ARBA" id="ARBA00023004"/>
    </source>
</evidence>
<evidence type="ECO:0000256" key="4">
    <source>
        <dbReference type="ARBA" id="ARBA00023002"/>
    </source>
</evidence>
<keyword evidence="4" id="KW-0560">Oxidoreductase</keyword>
<keyword evidence="6" id="KW-0539">Nucleus</keyword>
<keyword evidence="10" id="KW-1185">Reference proteome</keyword>
<evidence type="ECO:0000256" key="1">
    <source>
        <dbReference type="ARBA" id="ARBA00001954"/>
    </source>
</evidence>
<proteinExistence type="evidence at protein level"/>
<dbReference type="HOGENOM" id="CLU_016785_7_0_1"/>
<dbReference type="GO" id="GO:0003682">
    <property type="term" value="F:chromatin binding"/>
    <property type="evidence" value="ECO:0000318"/>
    <property type="project" value="GO_Central"/>
</dbReference>
<dbReference type="RefSeq" id="NP_505831.1">
    <property type="nucleotide sequence ID" value="NM_073430.4"/>
</dbReference>
<dbReference type="InterPro" id="IPR016181">
    <property type="entry name" value="Acyl_CoA_acyltransferase"/>
</dbReference>
<comment type="subcellular location">
    <subcellularLocation>
        <location evidence="2">Nucleus</location>
    </subcellularLocation>
</comment>
<dbReference type="PhylomeDB" id="Q17765"/>
<dbReference type="Gene3D" id="2.60.120.650">
    <property type="entry name" value="Cupin"/>
    <property type="match status" value="1"/>
</dbReference>
<keyword evidence="3" id="KW-0479">Metal-binding</keyword>
<keyword evidence="12" id="KW-1267">Proteomics identification</keyword>
<dbReference type="GO" id="GO:0106157">
    <property type="term" value="F:peptidyl-arginine 3-dioxygenase activity"/>
    <property type="evidence" value="ECO:0000318"/>
    <property type="project" value="GO_Central"/>
</dbReference>
<evidence type="ECO:0000313" key="11">
    <source>
        <dbReference type="WormBase" id="C06H2.3a"/>
    </source>
</evidence>
<dbReference type="SUPFAM" id="SSF51197">
    <property type="entry name" value="Clavaminate synthase-like"/>
    <property type="match status" value="1"/>
</dbReference>